<evidence type="ECO:0000313" key="4">
    <source>
        <dbReference type="Proteomes" id="UP000294530"/>
    </source>
</evidence>
<reference evidence="3 4" key="1">
    <citation type="journal article" date="2021" name="Genome Biol.">
        <title>AFLAP: assembly-free linkage analysis pipeline using k-mers from genome sequencing data.</title>
        <authorList>
            <person name="Fletcher K."/>
            <person name="Zhang L."/>
            <person name="Gil J."/>
            <person name="Han R."/>
            <person name="Cavanaugh K."/>
            <person name="Michelmore R."/>
        </authorList>
    </citation>
    <scope>NUCLEOTIDE SEQUENCE [LARGE SCALE GENOMIC DNA]</scope>
    <source>
        <strain evidence="3 4">SF5</strain>
    </source>
</reference>
<feature type="signal peptide" evidence="2">
    <location>
        <begin position="1"/>
        <end position="20"/>
    </location>
</feature>
<protein>
    <recommendedName>
        <fullName evidence="5">Protein kinase</fullName>
    </recommendedName>
</protein>
<dbReference type="Proteomes" id="UP000294530">
    <property type="component" value="Unassembled WGS sequence"/>
</dbReference>
<keyword evidence="1" id="KW-0812">Transmembrane</keyword>
<evidence type="ECO:0000256" key="2">
    <source>
        <dbReference type="SAM" id="SignalP"/>
    </source>
</evidence>
<feature type="transmembrane region" description="Helical" evidence="1">
    <location>
        <begin position="210"/>
        <end position="234"/>
    </location>
</feature>
<keyword evidence="1" id="KW-1133">Transmembrane helix</keyword>
<gene>
    <name evidence="3" type="ORF">CCR75_009310</name>
</gene>
<dbReference type="GeneID" id="94353022"/>
<keyword evidence="4" id="KW-1185">Reference proteome</keyword>
<keyword evidence="2" id="KW-0732">Signal</keyword>
<dbReference type="AlphaFoldDB" id="A0A976FN60"/>
<dbReference type="RefSeq" id="XP_067819088.1">
    <property type="nucleotide sequence ID" value="XM_067967351.1"/>
</dbReference>
<feature type="chain" id="PRO_5037077446" description="Protein kinase" evidence="2">
    <location>
        <begin position="21"/>
        <end position="312"/>
    </location>
</feature>
<proteinExistence type="predicted"/>
<dbReference type="OrthoDB" id="4062651at2759"/>
<evidence type="ECO:0000256" key="1">
    <source>
        <dbReference type="SAM" id="Phobius"/>
    </source>
</evidence>
<evidence type="ECO:0000313" key="3">
    <source>
        <dbReference type="EMBL" id="TDH69589.1"/>
    </source>
</evidence>
<keyword evidence="1" id="KW-0472">Membrane</keyword>
<dbReference type="EMBL" id="SHOA02000002">
    <property type="protein sequence ID" value="TDH69589.1"/>
    <property type="molecule type" value="Genomic_DNA"/>
</dbReference>
<comment type="caution">
    <text evidence="3">The sequence shown here is derived from an EMBL/GenBank/DDBJ whole genome shotgun (WGS) entry which is preliminary data.</text>
</comment>
<accession>A0A976FN60</accession>
<sequence length="312" mass="34084">MLAMACVGGALSFLVLLVTASSIDSGANWFAREVFDTETCSSTPVIVNLSKAVQCRSCQCSSFKSNNVTRYAQNICNITNAFTFANGVFGENNYIVVEDFRGSKCENLRATTILPASGSCMQTDVFGNIPIIMMLFANGSALIKMFAEKDCNSIAFKSVVLDSGTISSGRCVQNHYKFYTRASKSIPDLRGGSEDNLNSASRDRNAIEGLGVLVILGIIVGAGIVGFLTAIFVWKWRFSRDDQSSEDDRRCVNYTSLQNRKTSTFINSMAELGLSCINVNPVDRPTAAEVLYKIHRILTTEYNRDSCDEGSL</sequence>
<name>A0A976FN60_BRELC</name>
<organism evidence="3 4">
    <name type="scientific">Bremia lactucae</name>
    <name type="common">Lettuce downy mildew</name>
    <dbReference type="NCBI Taxonomy" id="4779"/>
    <lineage>
        <taxon>Eukaryota</taxon>
        <taxon>Sar</taxon>
        <taxon>Stramenopiles</taxon>
        <taxon>Oomycota</taxon>
        <taxon>Peronosporomycetes</taxon>
        <taxon>Peronosporales</taxon>
        <taxon>Peronosporaceae</taxon>
        <taxon>Bremia</taxon>
    </lineage>
</organism>
<evidence type="ECO:0008006" key="5">
    <source>
        <dbReference type="Google" id="ProtNLM"/>
    </source>
</evidence>
<dbReference type="KEGG" id="blac:94353022"/>